<comment type="caution">
    <text evidence="6">The sequence shown here is derived from an EMBL/GenBank/DDBJ whole genome shotgun (WGS) entry which is preliminary data.</text>
</comment>
<reference evidence="7" key="1">
    <citation type="submission" date="2017-09" db="EMBL/GenBank/DDBJ databases">
        <title>Depth-based differentiation of microbial function through sediment-hosted aquifers and enrichment of novel symbionts in the deep terrestrial subsurface.</title>
        <authorList>
            <person name="Probst A.J."/>
            <person name="Ladd B."/>
            <person name="Jarett J.K."/>
            <person name="Geller-Mcgrath D.E."/>
            <person name="Sieber C.M.K."/>
            <person name="Emerson J.B."/>
            <person name="Anantharaman K."/>
            <person name="Thomas B.C."/>
            <person name="Malmstrom R."/>
            <person name="Stieglmeier M."/>
            <person name="Klingl A."/>
            <person name="Woyke T."/>
            <person name="Ryan C.M."/>
            <person name="Banfield J.F."/>
        </authorList>
    </citation>
    <scope>NUCLEOTIDE SEQUENCE [LARGE SCALE GENOMIC DNA]</scope>
</reference>
<dbReference type="Gene3D" id="3.30.420.10">
    <property type="entry name" value="Ribonuclease H-like superfamily/Ribonuclease H"/>
    <property type="match status" value="1"/>
</dbReference>
<dbReference type="PANTHER" id="PTHR10133:SF27">
    <property type="entry name" value="DNA POLYMERASE NU"/>
    <property type="match status" value="1"/>
</dbReference>
<sequence length="577" mass="66251">ISFPLASQLTRAVGIADPDRASILSMLRKVLESRIGKIAHNLQMEESWSREKLGVPVNNWMWDSMQTAHILDERNKYTSLDKQVFLNWGYEYGESVGPYKEGHPINNMLSCPIDELLLYGGLDSLFTLMLQKRQERILDSEDHSDSKKANSFWLESARTFADMEAEGIYIKRDYYLQLRSSLKDEMRTIHSKLMQSPEVQRFRTEVGRPPKLSDAGANSRDLSHLLFSVMGYQRMLSDKGHIKLDAAALKDIGGEFCESILRLRNLDKLSGTYISGFLLEEKDRIHPSFNLHLVVTYRSSSSAPNFQNIPNRDGNTRQLIRKGIVAPPGYRIACADYGSHEVRIIATYFKDPVLIDEMNNDNDPHGEWVTELGLDEFKPWKEARSDCKNAFVFPEFYGSFHKPIYEDLYSRGYHISPERVEQCEKKLWDKYRVLKAGHEQLLKFYERNGYVPMLFGHRRRGCISRNKVINCAVQGSAFHCLLWSLNRANARRKAEGWESSIPGQIHDEMFCYIKVGEESVIIPAISNVMENEIRQEFPFLSVKLMAEWAITEEGGSWDTKKGIDHSTIGGSDGEITY</sequence>
<dbReference type="PRINTS" id="PR00868">
    <property type="entry name" value="DNAPOLI"/>
</dbReference>
<evidence type="ECO:0000256" key="2">
    <source>
        <dbReference type="ARBA" id="ARBA00012417"/>
    </source>
</evidence>
<dbReference type="Gene3D" id="3.30.70.370">
    <property type="match status" value="1"/>
</dbReference>
<proteinExistence type="inferred from homology"/>
<evidence type="ECO:0000313" key="6">
    <source>
        <dbReference type="EMBL" id="PIV87340.1"/>
    </source>
</evidence>
<dbReference type="InterPro" id="IPR002298">
    <property type="entry name" value="DNA_polymerase_A"/>
</dbReference>
<dbReference type="InterPro" id="IPR036397">
    <property type="entry name" value="RNaseH_sf"/>
</dbReference>
<evidence type="ECO:0000259" key="5">
    <source>
        <dbReference type="SMART" id="SM00482"/>
    </source>
</evidence>
<comment type="similarity">
    <text evidence="1">Belongs to the DNA polymerase type-A family.</text>
</comment>
<dbReference type="PANTHER" id="PTHR10133">
    <property type="entry name" value="DNA POLYMERASE I"/>
    <property type="match status" value="1"/>
</dbReference>
<dbReference type="InterPro" id="IPR001098">
    <property type="entry name" value="DNA-dir_DNA_pol_A_palm_dom"/>
</dbReference>
<dbReference type="SMART" id="SM00482">
    <property type="entry name" value="POLAc"/>
    <property type="match status" value="1"/>
</dbReference>
<dbReference type="EC" id="2.7.7.7" evidence="2"/>
<evidence type="ECO:0000256" key="3">
    <source>
        <dbReference type="ARBA" id="ARBA00022705"/>
    </source>
</evidence>
<protein>
    <recommendedName>
        <fullName evidence="2">DNA-directed DNA polymerase</fullName>
        <ecNumber evidence="2">2.7.7.7</ecNumber>
    </recommendedName>
</protein>
<evidence type="ECO:0000256" key="4">
    <source>
        <dbReference type="ARBA" id="ARBA00049244"/>
    </source>
</evidence>
<gene>
    <name evidence="6" type="ORF">COW49_00060</name>
</gene>
<dbReference type="Gene3D" id="1.20.1060.10">
    <property type="entry name" value="Taq DNA Polymerase, Chain T, domain 4"/>
    <property type="match status" value="1"/>
</dbReference>
<feature type="domain" description="DNA-directed DNA polymerase family A palm" evidence="5">
    <location>
        <begin position="317"/>
        <end position="517"/>
    </location>
</feature>
<dbReference type="EMBL" id="PFFD01000003">
    <property type="protein sequence ID" value="PIV87340.1"/>
    <property type="molecule type" value="Genomic_DNA"/>
</dbReference>
<feature type="non-terminal residue" evidence="6">
    <location>
        <position position="1"/>
    </location>
</feature>
<dbReference type="GO" id="GO:0006302">
    <property type="term" value="P:double-strand break repair"/>
    <property type="evidence" value="ECO:0007669"/>
    <property type="project" value="TreeGrafter"/>
</dbReference>
<dbReference type="SUPFAM" id="SSF56672">
    <property type="entry name" value="DNA/RNA polymerases"/>
    <property type="match status" value="1"/>
</dbReference>
<keyword evidence="3" id="KW-0235">DNA replication</keyword>
<comment type="catalytic activity">
    <reaction evidence="4">
        <text>DNA(n) + a 2'-deoxyribonucleoside 5'-triphosphate = DNA(n+1) + diphosphate</text>
        <dbReference type="Rhea" id="RHEA:22508"/>
        <dbReference type="Rhea" id="RHEA-COMP:17339"/>
        <dbReference type="Rhea" id="RHEA-COMP:17340"/>
        <dbReference type="ChEBI" id="CHEBI:33019"/>
        <dbReference type="ChEBI" id="CHEBI:61560"/>
        <dbReference type="ChEBI" id="CHEBI:173112"/>
        <dbReference type="EC" id="2.7.7.7"/>
    </reaction>
</comment>
<dbReference type="GO" id="GO:0003677">
    <property type="term" value="F:DNA binding"/>
    <property type="evidence" value="ECO:0007669"/>
    <property type="project" value="InterPro"/>
</dbReference>
<dbReference type="Pfam" id="PF00476">
    <property type="entry name" value="DNA_pol_A"/>
    <property type="match status" value="1"/>
</dbReference>
<dbReference type="AlphaFoldDB" id="A0A2M7FDA4"/>
<dbReference type="Gene3D" id="1.10.150.20">
    <property type="entry name" value="5' to 3' exonuclease, C-terminal subdomain"/>
    <property type="match status" value="1"/>
</dbReference>
<accession>A0A2M7FDA4</accession>
<dbReference type="InterPro" id="IPR012337">
    <property type="entry name" value="RNaseH-like_sf"/>
</dbReference>
<evidence type="ECO:0000313" key="7">
    <source>
        <dbReference type="Proteomes" id="UP000228497"/>
    </source>
</evidence>
<dbReference type="Proteomes" id="UP000228497">
    <property type="component" value="Unassembled WGS sequence"/>
</dbReference>
<evidence type="ECO:0000256" key="1">
    <source>
        <dbReference type="ARBA" id="ARBA00007705"/>
    </source>
</evidence>
<dbReference type="InterPro" id="IPR043502">
    <property type="entry name" value="DNA/RNA_pol_sf"/>
</dbReference>
<dbReference type="GO" id="GO:0003887">
    <property type="term" value="F:DNA-directed DNA polymerase activity"/>
    <property type="evidence" value="ECO:0007669"/>
    <property type="project" value="UniProtKB-EC"/>
</dbReference>
<dbReference type="SUPFAM" id="SSF53098">
    <property type="entry name" value="Ribonuclease H-like"/>
    <property type="match status" value="1"/>
</dbReference>
<organism evidence="6 7">
    <name type="scientific">Candidatus Kaiserbacteria bacterium CG17_big_fil_post_rev_8_21_14_2_50_51_7</name>
    <dbReference type="NCBI Taxonomy" id="1974613"/>
    <lineage>
        <taxon>Bacteria</taxon>
        <taxon>Candidatus Kaiseribacteriota</taxon>
    </lineage>
</organism>
<name>A0A2M7FDA4_9BACT</name>
<dbReference type="GO" id="GO:0006261">
    <property type="term" value="P:DNA-templated DNA replication"/>
    <property type="evidence" value="ECO:0007669"/>
    <property type="project" value="InterPro"/>
</dbReference>